<dbReference type="RefSeq" id="WP_380097545.1">
    <property type="nucleotide sequence ID" value="NZ_JBHRYD010000011.1"/>
</dbReference>
<evidence type="ECO:0000313" key="1">
    <source>
        <dbReference type="EMBL" id="MFC3705651.1"/>
    </source>
</evidence>
<gene>
    <name evidence="1" type="ORF">ACFOOL_12885</name>
</gene>
<dbReference type="EMBL" id="JBHRYD010000011">
    <property type="protein sequence ID" value="MFC3705651.1"/>
    <property type="molecule type" value="Genomic_DNA"/>
</dbReference>
<protein>
    <recommendedName>
        <fullName evidence="3">PepSY domain-containing protein</fullName>
    </recommendedName>
</protein>
<organism evidence="1 2">
    <name type="scientific">Devosia honganensis</name>
    <dbReference type="NCBI Taxonomy" id="1610527"/>
    <lineage>
        <taxon>Bacteria</taxon>
        <taxon>Pseudomonadati</taxon>
        <taxon>Pseudomonadota</taxon>
        <taxon>Alphaproteobacteria</taxon>
        <taxon>Hyphomicrobiales</taxon>
        <taxon>Devosiaceae</taxon>
        <taxon>Devosia</taxon>
    </lineage>
</organism>
<evidence type="ECO:0000313" key="2">
    <source>
        <dbReference type="Proteomes" id="UP001595613"/>
    </source>
</evidence>
<keyword evidence="2" id="KW-1185">Reference proteome</keyword>
<evidence type="ECO:0008006" key="3">
    <source>
        <dbReference type="Google" id="ProtNLM"/>
    </source>
</evidence>
<accession>A0ABV7X229</accession>
<proteinExistence type="predicted"/>
<reference evidence="2" key="1">
    <citation type="journal article" date="2019" name="Int. J. Syst. Evol. Microbiol.">
        <title>The Global Catalogue of Microorganisms (GCM) 10K type strain sequencing project: providing services to taxonomists for standard genome sequencing and annotation.</title>
        <authorList>
            <consortium name="The Broad Institute Genomics Platform"/>
            <consortium name="The Broad Institute Genome Sequencing Center for Infectious Disease"/>
            <person name="Wu L."/>
            <person name="Ma J."/>
        </authorList>
    </citation>
    <scope>NUCLEOTIDE SEQUENCE [LARGE SCALE GENOMIC DNA]</scope>
    <source>
        <strain evidence="2">KCTC 42281</strain>
    </source>
</reference>
<comment type="caution">
    <text evidence="1">The sequence shown here is derived from an EMBL/GenBank/DDBJ whole genome shotgun (WGS) entry which is preliminary data.</text>
</comment>
<dbReference type="Proteomes" id="UP001595613">
    <property type="component" value="Unassembled WGS sequence"/>
</dbReference>
<name>A0ABV7X229_9HYPH</name>
<sequence>MEAIMTRPAAFTQGDISKLLKGAKAAGMEVRRVVIDRTGRIVADFAGSPDDGTEPNEWDVVFNGQEKRAAKGRH</sequence>